<dbReference type="PANTHER" id="PTHR33231:SF1">
    <property type="entry name" value="30S RIBOSOMAL PROTEIN"/>
    <property type="match status" value="1"/>
</dbReference>
<gene>
    <name evidence="2" type="ORF">A3A33_01745</name>
</gene>
<accession>A0A1F8GZG1</accession>
<dbReference type="Gene3D" id="3.30.160.100">
    <property type="entry name" value="Ribosome hibernation promotion factor-like"/>
    <property type="match status" value="1"/>
</dbReference>
<evidence type="ECO:0000256" key="1">
    <source>
        <dbReference type="ARBA" id="ARBA00022845"/>
    </source>
</evidence>
<evidence type="ECO:0000313" key="3">
    <source>
        <dbReference type="Proteomes" id="UP000179047"/>
    </source>
</evidence>
<dbReference type="PANTHER" id="PTHR33231">
    <property type="entry name" value="30S RIBOSOMAL PROTEIN"/>
    <property type="match status" value="1"/>
</dbReference>
<dbReference type="Proteomes" id="UP000179047">
    <property type="component" value="Unassembled WGS sequence"/>
</dbReference>
<evidence type="ECO:0000313" key="2">
    <source>
        <dbReference type="EMBL" id="OGN30028.1"/>
    </source>
</evidence>
<dbReference type="STRING" id="1802701.A3A33_01745"/>
<proteinExistence type="predicted"/>
<dbReference type="AlphaFoldDB" id="A0A1F8GZG1"/>
<reference evidence="2 3" key="1">
    <citation type="journal article" date="2016" name="Nat. Commun.">
        <title>Thousands of microbial genomes shed light on interconnected biogeochemical processes in an aquifer system.</title>
        <authorList>
            <person name="Anantharaman K."/>
            <person name="Brown C.T."/>
            <person name="Hug L.A."/>
            <person name="Sharon I."/>
            <person name="Castelle C.J."/>
            <person name="Probst A.J."/>
            <person name="Thomas B.C."/>
            <person name="Singh A."/>
            <person name="Wilkins M.J."/>
            <person name="Karaoz U."/>
            <person name="Brodie E.L."/>
            <person name="Williams K.H."/>
            <person name="Hubbard S.S."/>
            <person name="Banfield J.F."/>
        </authorList>
    </citation>
    <scope>NUCLEOTIDE SEQUENCE [LARGE SCALE GENOMIC DNA]</scope>
</reference>
<dbReference type="GO" id="GO:0022627">
    <property type="term" value="C:cytosolic small ribosomal subunit"/>
    <property type="evidence" value="ECO:0007669"/>
    <property type="project" value="TreeGrafter"/>
</dbReference>
<dbReference type="InterPro" id="IPR003489">
    <property type="entry name" value="RHF/RaiA"/>
</dbReference>
<organism evidence="2 3">
    <name type="scientific">Candidatus Yanofskybacteria bacterium RIFCSPLOWO2_01_FULL_49_25</name>
    <dbReference type="NCBI Taxonomy" id="1802701"/>
    <lineage>
        <taxon>Bacteria</taxon>
        <taxon>Candidatus Yanofskyibacteriota</taxon>
    </lineage>
</organism>
<dbReference type="SUPFAM" id="SSF69754">
    <property type="entry name" value="Ribosome binding protein Y (YfiA homologue)"/>
    <property type="match status" value="1"/>
</dbReference>
<dbReference type="Pfam" id="PF02482">
    <property type="entry name" value="Ribosomal_S30AE"/>
    <property type="match status" value="1"/>
</dbReference>
<dbReference type="GO" id="GO:0043024">
    <property type="term" value="F:ribosomal small subunit binding"/>
    <property type="evidence" value="ECO:0007669"/>
    <property type="project" value="TreeGrafter"/>
</dbReference>
<dbReference type="CDD" id="cd00552">
    <property type="entry name" value="RaiA"/>
    <property type="match status" value="1"/>
</dbReference>
<name>A0A1F8GZG1_9BACT</name>
<dbReference type="GO" id="GO:0045900">
    <property type="term" value="P:negative regulation of translational elongation"/>
    <property type="evidence" value="ECO:0007669"/>
    <property type="project" value="TreeGrafter"/>
</dbReference>
<keyword evidence="1" id="KW-0810">Translation regulation</keyword>
<dbReference type="NCBIfam" id="TIGR00741">
    <property type="entry name" value="yfiA"/>
    <property type="match status" value="1"/>
</dbReference>
<dbReference type="InterPro" id="IPR050574">
    <property type="entry name" value="HPF/YfiA_ribosome-assoc"/>
</dbReference>
<sequence length="110" mass="12321">MNIILHGKNIELTPSIKAYVDEKLGHVAKVLGTDSGSIKMDVEIGRPSAHHLKGLVHYAEVNLSVGGMIFRATAEHEDVHTAIDKVRDEVERQIRKFKTKKQAARRKARD</sequence>
<comment type="caution">
    <text evidence="2">The sequence shown here is derived from an EMBL/GenBank/DDBJ whole genome shotgun (WGS) entry which is preliminary data.</text>
</comment>
<dbReference type="EMBL" id="MGKP01000001">
    <property type="protein sequence ID" value="OGN30028.1"/>
    <property type="molecule type" value="Genomic_DNA"/>
</dbReference>
<dbReference type="InterPro" id="IPR036567">
    <property type="entry name" value="RHF-like"/>
</dbReference>
<protein>
    <submittedName>
        <fullName evidence="2">Ribosomal subunit interface protein</fullName>
    </submittedName>
</protein>